<dbReference type="Proteomes" id="UP000297245">
    <property type="component" value="Unassembled WGS sequence"/>
</dbReference>
<proteinExistence type="predicted"/>
<organism evidence="2 3">
    <name type="scientific">Dendrothele bispora (strain CBS 962.96)</name>
    <dbReference type="NCBI Taxonomy" id="1314807"/>
    <lineage>
        <taxon>Eukaryota</taxon>
        <taxon>Fungi</taxon>
        <taxon>Dikarya</taxon>
        <taxon>Basidiomycota</taxon>
        <taxon>Agaricomycotina</taxon>
        <taxon>Agaricomycetes</taxon>
        <taxon>Agaricomycetidae</taxon>
        <taxon>Agaricales</taxon>
        <taxon>Agaricales incertae sedis</taxon>
        <taxon>Dendrothele</taxon>
    </lineage>
</organism>
<evidence type="ECO:0000313" key="3">
    <source>
        <dbReference type="Proteomes" id="UP000297245"/>
    </source>
</evidence>
<dbReference type="AlphaFoldDB" id="A0A4S8LE31"/>
<keyword evidence="3" id="KW-1185">Reference proteome</keyword>
<feature type="compositionally biased region" description="Low complexity" evidence="1">
    <location>
        <begin position="69"/>
        <end position="90"/>
    </location>
</feature>
<dbReference type="EMBL" id="ML179473">
    <property type="protein sequence ID" value="THU86913.1"/>
    <property type="molecule type" value="Genomic_DNA"/>
</dbReference>
<evidence type="ECO:0000313" key="2">
    <source>
        <dbReference type="EMBL" id="THU86913.1"/>
    </source>
</evidence>
<accession>A0A4S8LE31</accession>
<feature type="region of interest" description="Disordered" evidence="1">
    <location>
        <begin position="21"/>
        <end position="101"/>
    </location>
</feature>
<protein>
    <submittedName>
        <fullName evidence="2">Uncharacterized protein</fullName>
    </submittedName>
</protein>
<sequence>MPEDSSEQWTYALAPDLSPIDLDTLHLDQNYPHDPTPPSVDQPTRPEGFEELEVQSENPRMPLSTGAGNSNSSTPPPSNGSAPNSISRSLSPPPPPYAVPNVPTEAVRVFAAFNRVPTPNELRVYWPYEDSRPAYLIVSGARIAILPTWYVLHGIHK</sequence>
<name>A0A4S8LE31_DENBC</name>
<evidence type="ECO:0000256" key="1">
    <source>
        <dbReference type="SAM" id="MobiDB-lite"/>
    </source>
</evidence>
<reference evidence="2 3" key="1">
    <citation type="journal article" date="2019" name="Nat. Ecol. Evol.">
        <title>Megaphylogeny resolves global patterns of mushroom evolution.</title>
        <authorList>
            <person name="Varga T."/>
            <person name="Krizsan K."/>
            <person name="Foldi C."/>
            <person name="Dima B."/>
            <person name="Sanchez-Garcia M."/>
            <person name="Sanchez-Ramirez S."/>
            <person name="Szollosi G.J."/>
            <person name="Szarkandi J.G."/>
            <person name="Papp V."/>
            <person name="Albert L."/>
            <person name="Andreopoulos W."/>
            <person name="Angelini C."/>
            <person name="Antonin V."/>
            <person name="Barry K.W."/>
            <person name="Bougher N.L."/>
            <person name="Buchanan P."/>
            <person name="Buyck B."/>
            <person name="Bense V."/>
            <person name="Catcheside P."/>
            <person name="Chovatia M."/>
            <person name="Cooper J."/>
            <person name="Damon W."/>
            <person name="Desjardin D."/>
            <person name="Finy P."/>
            <person name="Geml J."/>
            <person name="Haridas S."/>
            <person name="Hughes K."/>
            <person name="Justo A."/>
            <person name="Karasinski D."/>
            <person name="Kautmanova I."/>
            <person name="Kiss B."/>
            <person name="Kocsube S."/>
            <person name="Kotiranta H."/>
            <person name="LaButti K.M."/>
            <person name="Lechner B.E."/>
            <person name="Liimatainen K."/>
            <person name="Lipzen A."/>
            <person name="Lukacs Z."/>
            <person name="Mihaltcheva S."/>
            <person name="Morgado L.N."/>
            <person name="Niskanen T."/>
            <person name="Noordeloos M.E."/>
            <person name="Ohm R.A."/>
            <person name="Ortiz-Santana B."/>
            <person name="Ovrebo C."/>
            <person name="Racz N."/>
            <person name="Riley R."/>
            <person name="Savchenko A."/>
            <person name="Shiryaev A."/>
            <person name="Soop K."/>
            <person name="Spirin V."/>
            <person name="Szebenyi C."/>
            <person name="Tomsovsky M."/>
            <person name="Tulloss R.E."/>
            <person name="Uehling J."/>
            <person name="Grigoriev I.V."/>
            <person name="Vagvolgyi C."/>
            <person name="Papp T."/>
            <person name="Martin F.M."/>
            <person name="Miettinen O."/>
            <person name="Hibbett D.S."/>
            <person name="Nagy L.G."/>
        </authorList>
    </citation>
    <scope>NUCLEOTIDE SEQUENCE [LARGE SCALE GENOMIC DNA]</scope>
    <source>
        <strain evidence="2 3">CBS 962.96</strain>
    </source>
</reference>
<gene>
    <name evidence="2" type="ORF">K435DRAFT_867804</name>
</gene>